<evidence type="ECO:0000256" key="2">
    <source>
        <dbReference type="ARBA" id="ARBA00022737"/>
    </source>
</evidence>
<dbReference type="CDD" id="cd04647">
    <property type="entry name" value="LbH_MAT_like"/>
    <property type="match status" value="1"/>
</dbReference>
<keyword evidence="2" id="KW-0677">Repeat</keyword>
<dbReference type="RefSeq" id="WP_379047297.1">
    <property type="nucleotide sequence ID" value="NZ_JBHULZ010000041.1"/>
</dbReference>
<gene>
    <name evidence="4" type="ORF">ACFSQ0_09235</name>
</gene>
<dbReference type="PANTHER" id="PTHR23416">
    <property type="entry name" value="SIALIC ACID SYNTHASE-RELATED"/>
    <property type="match status" value="1"/>
</dbReference>
<dbReference type="InterPro" id="IPR011004">
    <property type="entry name" value="Trimer_LpxA-like_sf"/>
</dbReference>
<proteinExistence type="predicted"/>
<dbReference type="EMBL" id="JBHULZ010000041">
    <property type="protein sequence ID" value="MFD2698172.1"/>
    <property type="molecule type" value="Genomic_DNA"/>
</dbReference>
<sequence>MPYDSRTKLEPNVYLSNTLGTRIGVNCRINEHVFIQQAIIEDEVLIAPHVAILSTSHQHQRTDISIVNQGDTKPQPPTIRKGAWLGRNVVIMPGVEVGEGAIVGAGAVVTKDVKAFTVVGGVPAKLIKTRKQ</sequence>
<dbReference type="SUPFAM" id="SSF51161">
    <property type="entry name" value="Trimeric LpxA-like enzymes"/>
    <property type="match status" value="1"/>
</dbReference>
<accession>A0ABW5SEK8</accession>
<evidence type="ECO:0000256" key="1">
    <source>
        <dbReference type="ARBA" id="ARBA00022679"/>
    </source>
</evidence>
<dbReference type="Pfam" id="PF00132">
    <property type="entry name" value="Hexapep"/>
    <property type="match status" value="1"/>
</dbReference>
<dbReference type="GO" id="GO:0016746">
    <property type="term" value="F:acyltransferase activity"/>
    <property type="evidence" value="ECO:0007669"/>
    <property type="project" value="UniProtKB-KW"/>
</dbReference>
<evidence type="ECO:0000313" key="5">
    <source>
        <dbReference type="Proteomes" id="UP001597357"/>
    </source>
</evidence>
<evidence type="ECO:0000313" key="4">
    <source>
        <dbReference type="EMBL" id="MFD2698172.1"/>
    </source>
</evidence>
<reference evidence="5" key="1">
    <citation type="journal article" date="2019" name="Int. J. Syst. Evol. Microbiol.">
        <title>The Global Catalogue of Microorganisms (GCM) 10K type strain sequencing project: providing services to taxonomists for standard genome sequencing and annotation.</title>
        <authorList>
            <consortium name="The Broad Institute Genomics Platform"/>
            <consortium name="The Broad Institute Genome Sequencing Center for Infectious Disease"/>
            <person name="Wu L."/>
            <person name="Ma J."/>
        </authorList>
    </citation>
    <scope>NUCLEOTIDE SEQUENCE [LARGE SCALE GENOMIC DNA]</scope>
    <source>
        <strain evidence="5">KCTC 42255</strain>
    </source>
</reference>
<dbReference type="Proteomes" id="UP001597357">
    <property type="component" value="Unassembled WGS sequence"/>
</dbReference>
<dbReference type="PROSITE" id="PS00101">
    <property type="entry name" value="HEXAPEP_TRANSFERASES"/>
    <property type="match status" value="1"/>
</dbReference>
<protein>
    <submittedName>
        <fullName evidence="4">Acyltransferase</fullName>
    </submittedName>
</protein>
<dbReference type="InterPro" id="IPR001451">
    <property type="entry name" value="Hexapep"/>
</dbReference>
<dbReference type="InterPro" id="IPR051159">
    <property type="entry name" value="Hexapeptide_acetyltransf"/>
</dbReference>
<keyword evidence="5" id="KW-1185">Reference proteome</keyword>
<evidence type="ECO:0000256" key="3">
    <source>
        <dbReference type="ARBA" id="ARBA00023315"/>
    </source>
</evidence>
<dbReference type="InterPro" id="IPR018357">
    <property type="entry name" value="Hexapep_transf_CS"/>
</dbReference>
<organism evidence="4 5">
    <name type="scientific">Mesonia sediminis</name>
    <dbReference type="NCBI Taxonomy" id="1703946"/>
    <lineage>
        <taxon>Bacteria</taxon>
        <taxon>Pseudomonadati</taxon>
        <taxon>Bacteroidota</taxon>
        <taxon>Flavobacteriia</taxon>
        <taxon>Flavobacteriales</taxon>
        <taxon>Flavobacteriaceae</taxon>
        <taxon>Mesonia</taxon>
    </lineage>
</organism>
<keyword evidence="3 4" id="KW-0012">Acyltransferase</keyword>
<keyword evidence="1" id="KW-0808">Transferase</keyword>
<dbReference type="Gene3D" id="2.160.10.10">
    <property type="entry name" value="Hexapeptide repeat proteins"/>
    <property type="match status" value="1"/>
</dbReference>
<comment type="caution">
    <text evidence="4">The sequence shown here is derived from an EMBL/GenBank/DDBJ whole genome shotgun (WGS) entry which is preliminary data.</text>
</comment>
<name>A0ABW5SEK8_9FLAO</name>